<dbReference type="PANTHER" id="PTHR21240">
    <property type="entry name" value="2-AMINO-3-CARBOXYLMUCONATE-6-SEMIALDEHYDE DECARBOXYLASE"/>
    <property type="match status" value="1"/>
</dbReference>
<evidence type="ECO:0000256" key="1">
    <source>
        <dbReference type="ARBA" id="ARBA00005871"/>
    </source>
</evidence>
<reference evidence="10" key="1">
    <citation type="submission" date="2020-12" db="EMBL/GenBank/DDBJ databases">
        <title>Metabolic potential, ecology and presence of endohyphal bacteria is reflected in genomic diversity of Mucoromycotina.</title>
        <authorList>
            <person name="Muszewska A."/>
            <person name="Okrasinska A."/>
            <person name="Steczkiewicz K."/>
            <person name="Drgas O."/>
            <person name="Orlowska M."/>
            <person name="Perlinska-Lenart U."/>
            <person name="Aleksandrzak-Piekarczyk T."/>
            <person name="Szatraj K."/>
            <person name="Zielenkiewicz U."/>
            <person name="Pilsyk S."/>
            <person name="Malc E."/>
            <person name="Mieczkowski P."/>
            <person name="Kruszewska J.S."/>
            <person name="Biernat P."/>
            <person name="Pawlowska J."/>
        </authorList>
    </citation>
    <scope>NUCLEOTIDE SEQUENCE</scope>
    <source>
        <strain evidence="10">WA0000051536</strain>
    </source>
</reference>
<dbReference type="OrthoDB" id="191270at2759"/>
<dbReference type="Pfam" id="PF04909">
    <property type="entry name" value="Amidohydro_2"/>
    <property type="match status" value="1"/>
</dbReference>
<dbReference type="Proteomes" id="UP000612746">
    <property type="component" value="Unassembled WGS sequence"/>
</dbReference>
<dbReference type="GO" id="GO:0046872">
    <property type="term" value="F:metal ion binding"/>
    <property type="evidence" value="ECO:0007669"/>
    <property type="project" value="UniProtKB-KW"/>
</dbReference>
<comment type="catalytic activity">
    <reaction evidence="6">
        <text>6-methylsalicylate + H(+) = 3-methylphenol + CO2</text>
        <dbReference type="Rhea" id="RHEA:23112"/>
        <dbReference type="ChEBI" id="CHEBI:15378"/>
        <dbReference type="ChEBI" id="CHEBI:16526"/>
        <dbReference type="ChEBI" id="CHEBI:17231"/>
        <dbReference type="ChEBI" id="CHEBI:36658"/>
        <dbReference type="EC" id="4.1.1.52"/>
    </reaction>
    <physiologicalReaction direction="left-to-right" evidence="6">
        <dbReference type="Rhea" id="RHEA:23113"/>
    </physiologicalReaction>
</comment>
<gene>
    <name evidence="10" type="ORF">INT44_007159</name>
</gene>
<dbReference type="GO" id="GO:0019748">
    <property type="term" value="P:secondary metabolic process"/>
    <property type="evidence" value="ECO:0007669"/>
    <property type="project" value="TreeGrafter"/>
</dbReference>
<dbReference type="EC" id="4.1.1.52" evidence="7"/>
<dbReference type="SUPFAM" id="SSF51556">
    <property type="entry name" value="Metallo-dependent hydrolases"/>
    <property type="match status" value="1"/>
</dbReference>
<protein>
    <recommendedName>
        <fullName evidence="7">6-methylsalicylate decarboxylase</fullName>
        <ecNumber evidence="7">4.1.1.52</ecNumber>
    </recommendedName>
</protein>
<dbReference type="GO" id="GO:0005829">
    <property type="term" value="C:cytosol"/>
    <property type="evidence" value="ECO:0007669"/>
    <property type="project" value="TreeGrafter"/>
</dbReference>
<evidence type="ECO:0000256" key="6">
    <source>
        <dbReference type="ARBA" id="ARBA00036832"/>
    </source>
</evidence>
<sequence length="260" mass="28344">MTVTVKHITAPGTFLTFPFTPPIDNEVAPKNRHPLSCCARLLCQDCRRNRRRSIRMAYTSWTLQQAKDHMAQLGIASAVVSVTAPATTMYENDIAKGCLEEIDYAFNQLGADGVTLLTTYPNKGGSLYLGNELIHPVLYAPKPLFDYPQETTRTTAELVLSGTKAKLPNIKMILSHAGGTIAFLAPRICSISTGIRTSEQVQQDIASFYFDTALSSAKGQLLALLEIADSSHIVFGSDVSYAPIEATSSITMKLDEFFGT</sequence>
<keyword evidence="5 8" id="KW-0456">Lyase</keyword>
<dbReference type="InterPro" id="IPR032465">
    <property type="entry name" value="ACMSD"/>
</dbReference>
<keyword evidence="11" id="KW-1185">Reference proteome</keyword>
<evidence type="ECO:0000256" key="4">
    <source>
        <dbReference type="ARBA" id="ARBA00022833"/>
    </source>
</evidence>
<comment type="caution">
    <text evidence="10">The sequence shown here is derived from an EMBL/GenBank/DDBJ whole genome shotgun (WGS) entry which is preliminary data.</text>
</comment>
<comment type="similarity">
    <text evidence="1">Belongs to the metallo-dependent hydrolases superfamily. ACMSD family.</text>
</comment>
<organism evidence="10 11">
    <name type="scientific">Umbelopsis vinacea</name>
    <dbReference type="NCBI Taxonomy" id="44442"/>
    <lineage>
        <taxon>Eukaryota</taxon>
        <taxon>Fungi</taxon>
        <taxon>Fungi incertae sedis</taxon>
        <taxon>Mucoromycota</taxon>
        <taxon>Mucoromycotina</taxon>
        <taxon>Umbelopsidomycetes</taxon>
        <taxon>Umbelopsidales</taxon>
        <taxon>Umbelopsidaceae</taxon>
        <taxon>Umbelopsis</taxon>
    </lineage>
</organism>
<evidence type="ECO:0000256" key="7">
    <source>
        <dbReference type="ARBA" id="ARBA00038889"/>
    </source>
</evidence>
<evidence type="ECO:0000259" key="9">
    <source>
        <dbReference type="Pfam" id="PF04909"/>
    </source>
</evidence>
<evidence type="ECO:0000313" key="10">
    <source>
        <dbReference type="EMBL" id="KAG2173568.1"/>
    </source>
</evidence>
<feature type="domain" description="Amidohydrolase-related" evidence="9">
    <location>
        <begin position="136"/>
        <end position="239"/>
    </location>
</feature>
<dbReference type="InterPro" id="IPR032466">
    <property type="entry name" value="Metal_Hydrolase"/>
</dbReference>
<name>A0A8H7PGP2_9FUNG</name>
<keyword evidence="4" id="KW-0862">Zinc</keyword>
<dbReference type="PANTHER" id="PTHR21240:SF29">
    <property type="entry name" value="AMIDOHYDROLASE-RELATED DOMAIN-CONTAINING PROTEIN"/>
    <property type="match status" value="1"/>
</dbReference>
<proteinExistence type="inferred from homology"/>
<dbReference type="EMBL" id="JAEPRA010000018">
    <property type="protein sequence ID" value="KAG2173568.1"/>
    <property type="molecule type" value="Genomic_DNA"/>
</dbReference>
<dbReference type="GO" id="GO:0047596">
    <property type="term" value="F:6-methylsalicylate decarboxylase activity"/>
    <property type="evidence" value="ECO:0007669"/>
    <property type="project" value="UniProtKB-EC"/>
</dbReference>
<evidence type="ECO:0000256" key="5">
    <source>
        <dbReference type="ARBA" id="ARBA00023239"/>
    </source>
</evidence>
<keyword evidence="3 8" id="KW-0210">Decarboxylase</keyword>
<keyword evidence="2" id="KW-0479">Metal-binding</keyword>
<dbReference type="InterPro" id="IPR006680">
    <property type="entry name" value="Amidohydro-rel"/>
</dbReference>
<dbReference type="AlphaFoldDB" id="A0A8H7PGP2"/>
<dbReference type="Gene3D" id="3.20.20.140">
    <property type="entry name" value="Metal-dependent hydrolases"/>
    <property type="match status" value="2"/>
</dbReference>
<evidence type="ECO:0000313" key="11">
    <source>
        <dbReference type="Proteomes" id="UP000612746"/>
    </source>
</evidence>
<accession>A0A8H7PGP2</accession>
<evidence type="ECO:0000256" key="2">
    <source>
        <dbReference type="ARBA" id="ARBA00022723"/>
    </source>
</evidence>
<evidence type="ECO:0000256" key="3">
    <source>
        <dbReference type="ARBA" id="ARBA00022793"/>
    </source>
</evidence>
<dbReference type="GO" id="GO:0016787">
    <property type="term" value="F:hydrolase activity"/>
    <property type="evidence" value="ECO:0007669"/>
    <property type="project" value="InterPro"/>
</dbReference>
<evidence type="ECO:0000256" key="8">
    <source>
        <dbReference type="RuleBase" id="RU366045"/>
    </source>
</evidence>